<reference evidence="3 4" key="1">
    <citation type="submission" date="2016-11" db="EMBL/GenBank/DDBJ databases">
        <title>The macronuclear genome of Stentor coeruleus: a giant cell with tiny introns.</title>
        <authorList>
            <person name="Slabodnick M."/>
            <person name="Ruby J.G."/>
            <person name="Reiff S.B."/>
            <person name="Swart E.C."/>
            <person name="Gosai S."/>
            <person name="Prabakaran S."/>
            <person name="Witkowska E."/>
            <person name="Larue G.E."/>
            <person name="Fisher S."/>
            <person name="Freeman R.M."/>
            <person name="Gunawardena J."/>
            <person name="Chu W."/>
            <person name="Stover N.A."/>
            <person name="Gregory B.D."/>
            <person name="Nowacki M."/>
            <person name="Derisi J."/>
            <person name="Roy S.W."/>
            <person name="Marshall W.F."/>
            <person name="Sood P."/>
        </authorList>
    </citation>
    <scope>NUCLEOTIDE SEQUENCE [LARGE SCALE GENOMIC DNA]</scope>
    <source>
        <strain evidence="3">WM001</strain>
    </source>
</reference>
<dbReference type="Pfam" id="PF01849">
    <property type="entry name" value="NAC"/>
    <property type="match status" value="1"/>
</dbReference>
<sequence>MSKVEEIPADTKEEKPKVPAVDKKEGSDSDDVAEGDPHNHGAASGPKPNRGEKKCRKAMQKLGLKPVPNINRVTMKRSKNMLFIVENPEVLKSPNADIYVVLGVAKFEDLSQMPATSEIEKIRAEAPKKEEPKIETIKEEADEDNEDDTGLSADDIRNVMEHTKCTKAEAVKALKSSGGDTVDAILKLS</sequence>
<dbReference type="PANTHER" id="PTHR21713">
    <property type="entry name" value="NASCENT POLYPEPTIDE ASSOCIATED COMPLEX ALPHA SUBUNIT-RELATED"/>
    <property type="match status" value="1"/>
</dbReference>
<comment type="caution">
    <text evidence="3">The sequence shown here is derived from an EMBL/GenBank/DDBJ whole genome shotgun (WGS) entry which is preliminary data.</text>
</comment>
<dbReference type="Gene3D" id="2.20.70.30">
    <property type="entry name" value="Nascent polypeptide-associated complex domain"/>
    <property type="match status" value="1"/>
</dbReference>
<evidence type="ECO:0000259" key="2">
    <source>
        <dbReference type="PROSITE" id="PS51151"/>
    </source>
</evidence>
<dbReference type="PIRSF" id="PIRSF015901">
    <property type="entry name" value="NAC_alpha"/>
    <property type="match status" value="1"/>
</dbReference>
<proteinExistence type="predicted"/>
<dbReference type="Gene3D" id="1.10.8.10">
    <property type="entry name" value="DNA helicase RuvA subunit, C-terminal domain"/>
    <property type="match status" value="1"/>
</dbReference>
<feature type="region of interest" description="Disordered" evidence="1">
    <location>
        <begin position="125"/>
        <end position="157"/>
    </location>
</feature>
<evidence type="ECO:0000313" key="4">
    <source>
        <dbReference type="Proteomes" id="UP000187209"/>
    </source>
</evidence>
<feature type="domain" description="NAC-A/B" evidence="2">
    <location>
        <begin position="49"/>
        <end position="114"/>
    </location>
</feature>
<feature type="region of interest" description="Disordered" evidence="1">
    <location>
        <begin position="1"/>
        <end position="55"/>
    </location>
</feature>
<evidence type="ECO:0000313" key="3">
    <source>
        <dbReference type="EMBL" id="OMJ68219.1"/>
    </source>
</evidence>
<dbReference type="AlphaFoldDB" id="A0A1R2AUL2"/>
<feature type="compositionally biased region" description="Basic and acidic residues" evidence="1">
    <location>
        <begin position="1"/>
        <end position="27"/>
    </location>
</feature>
<organism evidence="3 4">
    <name type="scientific">Stentor coeruleus</name>
    <dbReference type="NCBI Taxonomy" id="5963"/>
    <lineage>
        <taxon>Eukaryota</taxon>
        <taxon>Sar</taxon>
        <taxon>Alveolata</taxon>
        <taxon>Ciliophora</taxon>
        <taxon>Postciliodesmatophora</taxon>
        <taxon>Heterotrichea</taxon>
        <taxon>Heterotrichida</taxon>
        <taxon>Stentoridae</taxon>
        <taxon>Stentor</taxon>
    </lineage>
</organism>
<protein>
    <recommendedName>
        <fullName evidence="2">NAC-A/B domain-containing protein</fullName>
    </recommendedName>
</protein>
<dbReference type="GO" id="GO:0005854">
    <property type="term" value="C:nascent polypeptide-associated complex"/>
    <property type="evidence" value="ECO:0007669"/>
    <property type="project" value="InterPro"/>
</dbReference>
<accession>A0A1R2AUL2</accession>
<dbReference type="InterPro" id="IPR002715">
    <property type="entry name" value="Nas_poly-pep-assoc_cplx_dom"/>
</dbReference>
<dbReference type="Proteomes" id="UP000187209">
    <property type="component" value="Unassembled WGS sequence"/>
</dbReference>
<evidence type="ECO:0000256" key="1">
    <source>
        <dbReference type="SAM" id="MobiDB-lite"/>
    </source>
</evidence>
<gene>
    <name evidence="3" type="ORF">SteCoe_34402</name>
</gene>
<name>A0A1R2AUL2_9CILI</name>
<dbReference type="OrthoDB" id="3169036at2759"/>
<dbReference type="SMART" id="SM01407">
    <property type="entry name" value="NAC"/>
    <property type="match status" value="1"/>
</dbReference>
<feature type="compositionally biased region" description="Acidic residues" evidence="1">
    <location>
        <begin position="140"/>
        <end position="149"/>
    </location>
</feature>
<dbReference type="FunFam" id="2.20.70.30:FF:000002">
    <property type="entry name" value="Nascent polypeptide-associated complex (NAC), alpha subunit"/>
    <property type="match status" value="1"/>
</dbReference>
<keyword evidence="4" id="KW-1185">Reference proteome</keyword>
<dbReference type="PROSITE" id="PS51151">
    <property type="entry name" value="NAC_AB"/>
    <property type="match status" value="1"/>
</dbReference>
<dbReference type="EMBL" id="MPUH01001365">
    <property type="protein sequence ID" value="OMJ68219.1"/>
    <property type="molecule type" value="Genomic_DNA"/>
</dbReference>
<dbReference type="InterPro" id="IPR038187">
    <property type="entry name" value="NAC_A/B_dom_sf"/>
</dbReference>
<feature type="compositionally biased region" description="Basic and acidic residues" evidence="1">
    <location>
        <begin position="125"/>
        <end position="139"/>
    </location>
</feature>
<dbReference type="CDD" id="cd22054">
    <property type="entry name" value="NAC_NACA"/>
    <property type="match status" value="1"/>
</dbReference>
<dbReference type="InterPro" id="IPR016641">
    <property type="entry name" value="EGD2/NACA0like"/>
</dbReference>